<protein>
    <submittedName>
        <fullName evidence="1">Uncharacterized protein</fullName>
    </submittedName>
</protein>
<comment type="caution">
    <text evidence="1">The sequence shown here is derived from an EMBL/GenBank/DDBJ whole genome shotgun (WGS) entry which is preliminary data.</text>
</comment>
<dbReference type="AlphaFoldDB" id="A0A9D4V7Y6"/>
<keyword evidence="2" id="KW-1185">Reference proteome</keyword>
<name>A0A9D4V7Y6_ADICA</name>
<gene>
    <name evidence="1" type="ORF">GOP47_0001283</name>
</gene>
<sequence length="88" mass="9788">MAGKDDFVSNILERKVPTLPTIPADQKLDGKNYSLWKAMMEAVLESYDLLEMVEGDLERTPVLGDGLTTTEITRITKAAAMWDGEKTI</sequence>
<proteinExistence type="predicted"/>
<evidence type="ECO:0000313" key="2">
    <source>
        <dbReference type="Proteomes" id="UP000886520"/>
    </source>
</evidence>
<dbReference type="OrthoDB" id="1912561at2759"/>
<accession>A0A9D4V7Y6</accession>
<dbReference type="Proteomes" id="UP000886520">
    <property type="component" value="Chromosome 2"/>
</dbReference>
<reference evidence="1" key="1">
    <citation type="submission" date="2021-01" db="EMBL/GenBank/DDBJ databases">
        <title>Adiantum capillus-veneris genome.</title>
        <authorList>
            <person name="Fang Y."/>
            <person name="Liao Q."/>
        </authorList>
    </citation>
    <scope>NUCLEOTIDE SEQUENCE</scope>
    <source>
        <strain evidence="1">H3</strain>
        <tissue evidence="1">Leaf</tissue>
    </source>
</reference>
<dbReference type="EMBL" id="JABFUD020000003">
    <property type="protein sequence ID" value="KAI5081540.1"/>
    <property type="molecule type" value="Genomic_DNA"/>
</dbReference>
<evidence type="ECO:0000313" key="1">
    <source>
        <dbReference type="EMBL" id="KAI5081540.1"/>
    </source>
</evidence>
<organism evidence="1 2">
    <name type="scientific">Adiantum capillus-veneris</name>
    <name type="common">Maidenhair fern</name>
    <dbReference type="NCBI Taxonomy" id="13818"/>
    <lineage>
        <taxon>Eukaryota</taxon>
        <taxon>Viridiplantae</taxon>
        <taxon>Streptophyta</taxon>
        <taxon>Embryophyta</taxon>
        <taxon>Tracheophyta</taxon>
        <taxon>Polypodiopsida</taxon>
        <taxon>Polypodiidae</taxon>
        <taxon>Polypodiales</taxon>
        <taxon>Pteridineae</taxon>
        <taxon>Pteridaceae</taxon>
        <taxon>Vittarioideae</taxon>
        <taxon>Adiantum</taxon>
    </lineage>
</organism>